<dbReference type="PANTHER" id="PTHR33327">
    <property type="entry name" value="ENDONUCLEASE"/>
    <property type="match status" value="1"/>
</dbReference>
<organism evidence="7">
    <name type="scientific">Papilio xuthus</name>
    <name type="common">Asian swallowtail butterfly</name>
    <dbReference type="NCBI Taxonomy" id="66420"/>
    <lineage>
        <taxon>Eukaryota</taxon>
        <taxon>Metazoa</taxon>
        <taxon>Ecdysozoa</taxon>
        <taxon>Arthropoda</taxon>
        <taxon>Hexapoda</taxon>
        <taxon>Insecta</taxon>
        <taxon>Pterygota</taxon>
        <taxon>Neoptera</taxon>
        <taxon>Endopterygota</taxon>
        <taxon>Lepidoptera</taxon>
        <taxon>Glossata</taxon>
        <taxon>Ditrysia</taxon>
        <taxon>Papilionoidea</taxon>
        <taxon>Papilionidae</taxon>
        <taxon>Papilioninae</taxon>
        <taxon>Papilio</taxon>
    </lineage>
</organism>
<dbReference type="InterPro" id="IPR043502">
    <property type="entry name" value="DNA/RNA_pol_sf"/>
</dbReference>
<dbReference type="GO" id="GO:0003723">
    <property type="term" value="F:RNA binding"/>
    <property type="evidence" value="ECO:0007669"/>
    <property type="project" value="UniProtKB-KW"/>
</dbReference>
<dbReference type="PANTHER" id="PTHR33327:SF3">
    <property type="entry name" value="RNA-DIRECTED DNA POLYMERASE"/>
    <property type="match status" value="1"/>
</dbReference>
<dbReference type="GO" id="GO:0071897">
    <property type="term" value="P:DNA biosynthetic process"/>
    <property type="evidence" value="ECO:0007669"/>
    <property type="project" value="UniProtKB-ARBA"/>
</dbReference>
<feature type="region of interest" description="Disordered" evidence="5">
    <location>
        <begin position="215"/>
        <end position="237"/>
    </location>
</feature>
<dbReference type="Gene3D" id="2.40.70.10">
    <property type="entry name" value="Acid Proteases"/>
    <property type="match status" value="1"/>
</dbReference>
<dbReference type="SUPFAM" id="SSF56672">
    <property type="entry name" value="DNA/RNA polymerases"/>
    <property type="match status" value="1"/>
</dbReference>
<dbReference type="InterPro" id="IPR001969">
    <property type="entry name" value="Aspartic_peptidase_AS"/>
</dbReference>
<dbReference type="Pfam" id="PF00078">
    <property type="entry name" value="RVT_1"/>
    <property type="match status" value="1"/>
</dbReference>
<dbReference type="InterPro" id="IPR000477">
    <property type="entry name" value="RT_dom"/>
</dbReference>
<dbReference type="Gene3D" id="3.30.70.270">
    <property type="match status" value="1"/>
</dbReference>
<evidence type="ECO:0000256" key="5">
    <source>
        <dbReference type="SAM" id="MobiDB-lite"/>
    </source>
</evidence>
<evidence type="ECO:0000256" key="3">
    <source>
        <dbReference type="ARBA" id="ARBA00022884"/>
    </source>
</evidence>
<dbReference type="PROSITE" id="PS00141">
    <property type="entry name" value="ASP_PROTEASE"/>
    <property type="match status" value="1"/>
</dbReference>
<dbReference type="InterPro" id="IPR041577">
    <property type="entry name" value="RT_RNaseH_2"/>
</dbReference>
<dbReference type="KEGG" id="pxu:106123604"/>
<gene>
    <name evidence="7" type="primary">LOC106123604</name>
</gene>
<dbReference type="CDD" id="cd01647">
    <property type="entry name" value="RT_LTR"/>
    <property type="match status" value="1"/>
</dbReference>
<dbReference type="InterPro" id="IPR055469">
    <property type="entry name" value="DUF7041"/>
</dbReference>
<accession>A0AAJ6ZM72</accession>
<keyword evidence="4" id="KW-0229">DNA integration</keyword>
<dbReference type="FunFam" id="2.40.70.10:FF:000130">
    <property type="entry name" value="Retrovirus-related Pol polyprotein from transposon opus-like Protein"/>
    <property type="match status" value="1"/>
</dbReference>
<dbReference type="SUPFAM" id="SSF50630">
    <property type="entry name" value="Acid proteases"/>
    <property type="match status" value="1"/>
</dbReference>
<keyword evidence="3" id="KW-0694">RNA-binding</keyword>
<dbReference type="AlphaFoldDB" id="A0AAJ6ZM72"/>
<dbReference type="Pfam" id="PF23055">
    <property type="entry name" value="DUF7041"/>
    <property type="match status" value="1"/>
</dbReference>
<reference evidence="7" key="1">
    <citation type="submission" date="2025-08" db="UniProtKB">
        <authorList>
            <consortium name="RefSeq"/>
        </authorList>
    </citation>
    <scope>IDENTIFICATION</scope>
</reference>
<dbReference type="InterPro" id="IPR001995">
    <property type="entry name" value="Peptidase_A2_cat"/>
</dbReference>
<dbReference type="Pfam" id="PF17919">
    <property type="entry name" value="RT_RNaseH_2"/>
    <property type="match status" value="1"/>
</dbReference>
<dbReference type="GeneID" id="106123604"/>
<dbReference type="InterPro" id="IPR021109">
    <property type="entry name" value="Peptidase_aspartic_dom_sf"/>
</dbReference>
<evidence type="ECO:0000256" key="2">
    <source>
        <dbReference type="ARBA" id="ARBA00022842"/>
    </source>
</evidence>
<feature type="domain" description="Peptidase A2" evidence="6">
    <location>
        <begin position="296"/>
        <end position="369"/>
    </location>
</feature>
<evidence type="ECO:0000313" key="7">
    <source>
        <dbReference type="RefSeq" id="XP_013175476.1"/>
    </source>
</evidence>
<protein>
    <submittedName>
        <fullName evidence="7">Uncharacterized protein LOC106123604</fullName>
    </submittedName>
</protein>
<name>A0AAJ6ZM72_PAPXU</name>
<dbReference type="PROSITE" id="PS50175">
    <property type="entry name" value="ASP_PROT_RETROV"/>
    <property type="match status" value="1"/>
</dbReference>
<dbReference type="InterPro" id="IPR043128">
    <property type="entry name" value="Rev_trsase/Diguanyl_cyclase"/>
</dbReference>
<dbReference type="GO" id="GO:0006508">
    <property type="term" value="P:proteolysis"/>
    <property type="evidence" value="ECO:0007669"/>
    <property type="project" value="InterPro"/>
</dbReference>
<evidence type="ECO:0000256" key="1">
    <source>
        <dbReference type="ARBA" id="ARBA00022801"/>
    </source>
</evidence>
<evidence type="ECO:0000256" key="4">
    <source>
        <dbReference type="ARBA" id="ARBA00022908"/>
    </source>
</evidence>
<proteinExistence type="predicted"/>
<keyword evidence="2" id="KW-0460">Magnesium</keyword>
<dbReference type="GO" id="GO:0015074">
    <property type="term" value="P:DNA integration"/>
    <property type="evidence" value="ECO:0007669"/>
    <property type="project" value="UniProtKB-KW"/>
</dbReference>
<keyword evidence="1" id="KW-0378">Hydrolase</keyword>
<dbReference type="Proteomes" id="UP000694872">
    <property type="component" value="Unplaced"/>
</dbReference>
<dbReference type="RefSeq" id="XP_013175476.1">
    <property type="nucleotide sequence ID" value="XM_013320022.1"/>
</dbReference>
<sequence>MSNTEDEFQEARILRNEPSAHVCKVGIRIPPFWPEEPEIWFAQVEGQFSIAGITSDSTKFNYAIGQLGNLYSKEVKDLIINPPSTNKFEKLKTELIKRLTASKEKKLRQLLMHEEMGDRKPSQFLRHLESLGRSQISTDFLKTVWVSRLPTGIQTILAGQTSTTIEEMADIADRINDLVPSTPQVASTSRQSENVDLAREIAALQEEVLQLALRQRSGNSSSRSRLRDRQHSSSRSQSSYRRHPVCWYHFKFADKATKCCPPCNFKSEKSRQSVMTTDDCPSSTGRLFITDRKSKTQFLVDTGSDLCVFPRSLLRERRARTTYQLSAANGSCINTYGYVHLQLDFCLRRTFKWRFVVADVTKPIIGVDFLNHYNLIVDCRNKRIIDNTTSVTACALRVKCNDISSVKVQSGDSGYHKILSDFPDITRPSGTHRIIPHNTVHHIRTTPGPPVSCSPRRLAPDKLKIAKEEFQAMLECGIARPSESPWSSPLHLVPKKDNGWRPCGDYRMLNARTIPDRYPIRHIQDFAHSIAGCKVFSTLDLVKAYNQIPVSPEDILKTAITTPFGLYEFPFMNFGLSNAGQSFQRRFLPRAAELQAPLNKLLVGIVKNNQPITLKDESLDAFERCKQSLSDAALLAHPDCQAKLALITDASDTAIGAVLQQLTDNAWQPLAFFSRKLSPSQDNVVADTLSRVEALDQPLDLEALAKSQANDHELQKLITEGEIRFKDI</sequence>
<evidence type="ECO:0000259" key="6">
    <source>
        <dbReference type="PROSITE" id="PS50175"/>
    </source>
</evidence>
<dbReference type="GO" id="GO:0004190">
    <property type="term" value="F:aspartic-type endopeptidase activity"/>
    <property type="evidence" value="ECO:0007669"/>
    <property type="project" value="InterPro"/>
</dbReference>
<dbReference type="Gene3D" id="3.10.10.10">
    <property type="entry name" value="HIV Type 1 Reverse Transcriptase, subunit A, domain 1"/>
    <property type="match status" value="1"/>
</dbReference>